<dbReference type="CDD" id="cd09278">
    <property type="entry name" value="RNase_HI_prokaryote_like"/>
    <property type="match status" value="1"/>
</dbReference>
<dbReference type="GO" id="GO:0003676">
    <property type="term" value="F:nucleic acid binding"/>
    <property type="evidence" value="ECO:0007669"/>
    <property type="project" value="InterPro"/>
</dbReference>
<comment type="similarity">
    <text evidence="1">Belongs to the peptidase S33 family.</text>
</comment>
<comment type="caution">
    <text evidence="6">The sequence shown here is derived from an EMBL/GenBank/DDBJ whole genome shotgun (WGS) entry which is preliminary data.</text>
</comment>
<dbReference type="InterPro" id="IPR012337">
    <property type="entry name" value="RNaseH-like_sf"/>
</dbReference>
<dbReference type="PROSITE" id="PS50879">
    <property type="entry name" value="RNASE_H_1"/>
    <property type="match status" value="1"/>
</dbReference>
<name>A0AAJ1BB53_9ACTO</name>
<dbReference type="PRINTS" id="PR00793">
    <property type="entry name" value="PROAMNOPTASE"/>
</dbReference>
<dbReference type="EMBL" id="JAKNHJ010000003">
    <property type="protein sequence ID" value="MCG4617356.1"/>
    <property type="molecule type" value="Genomic_DNA"/>
</dbReference>
<dbReference type="Gene3D" id="3.40.50.1820">
    <property type="entry name" value="alpha/beta hydrolase"/>
    <property type="match status" value="1"/>
</dbReference>
<dbReference type="InterPro" id="IPR002156">
    <property type="entry name" value="RNaseH_domain"/>
</dbReference>
<reference evidence="6" key="1">
    <citation type="submission" date="2022-01" db="EMBL/GenBank/DDBJ databases">
        <title>Collection of gut derived symbiotic bacterial strains cultured from healthy donors.</title>
        <authorList>
            <person name="Lin H."/>
            <person name="Kohout C."/>
            <person name="Waligurski E."/>
            <person name="Pamer E.G."/>
        </authorList>
    </citation>
    <scope>NUCLEOTIDE SEQUENCE</scope>
    <source>
        <strain evidence="6">DFI.7.46</strain>
    </source>
</reference>
<protein>
    <submittedName>
        <fullName evidence="6">Alpha/beta fold hydrolase</fullName>
    </submittedName>
</protein>
<feature type="compositionally biased region" description="Polar residues" evidence="4">
    <location>
        <begin position="284"/>
        <end position="297"/>
    </location>
</feature>
<dbReference type="Proteomes" id="UP001200537">
    <property type="component" value="Unassembled WGS sequence"/>
</dbReference>
<accession>A0AAJ1BB53</accession>
<evidence type="ECO:0000256" key="3">
    <source>
        <dbReference type="ARBA" id="ARBA00022801"/>
    </source>
</evidence>
<dbReference type="InterPro" id="IPR051601">
    <property type="entry name" value="Serine_prot/Carboxylest_S33"/>
</dbReference>
<dbReference type="Pfam" id="PF00561">
    <property type="entry name" value="Abhydrolase_1"/>
    <property type="match status" value="1"/>
</dbReference>
<dbReference type="SUPFAM" id="SSF53474">
    <property type="entry name" value="alpha/beta-Hydrolases"/>
    <property type="match status" value="1"/>
</dbReference>
<feature type="compositionally biased region" description="Basic and acidic residues" evidence="4">
    <location>
        <begin position="181"/>
        <end position="190"/>
    </location>
</feature>
<dbReference type="GO" id="GO:0004523">
    <property type="term" value="F:RNA-DNA hybrid ribonuclease activity"/>
    <property type="evidence" value="ECO:0007669"/>
    <property type="project" value="InterPro"/>
</dbReference>
<feature type="compositionally biased region" description="Low complexity" evidence="4">
    <location>
        <begin position="168"/>
        <end position="179"/>
    </location>
</feature>
<dbReference type="PANTHER" id="PTHR43248">
    <property type="entry name" value="2-SUCCINYL-6-HYDROXY-2,4-CYCLOHEXADIENE-1-CARBOXYLATE SYNTHASE"/>
    <property type="match status" value="1"/>
</dbReference>
<dbReference type="SUPFAM" id="SSF53098">
    <property type="entry name" value="Ribonuclease H-like"/>
    <property type="match status" value="1"/>
</dbReference>
<evidence type="ECO:0000256" key="2">
    <source>
        <dbReference type="ARBA" id="ARBA00011245"/>
    </source>
</evidence>
<dbReference type="AlphaFoldDB" id="A0AAJ1BB53"/>
<feature type="region of interest" description="Disordered" evidence="4">
    <location>
        <begin position="167"/>
        <end position="217"/>
    </location>
</feature>
<dbReference type="GO" id="GO:0006508">
    <property type="term" value="P:proteolysis"/>
    <property type="evidence" value="ECO:0007669"/>
    <property type="project" value="InterPro"/>
</dbReference>
<evidence type="ECO:0000256" key="4">
    <source>
        <dbReference type="SAM" id="MobiDB-lite"/>
    </source>
</evidence>
<dbReference type="RefSeq" id="WP_024059376.1">
    <property type="nucleotide sequence ID" value="NZ_JAGZVZ010000011.1"/>
</dbReference>
<evidence type="ECO:0000313" key="6">
    <source>
        <dbReference type="EMBL" id="MCG4617356.1"/>
    </source>
</evidence>
<gene>
    <name evidence="6" type="ORF">L0M99_02425</name>
</gene>
<feature type="domain" description="RNase H type-1" evidence="5">
    <location>
        <begin position="1"/>
        <end position="141"/>
    </location>
</feature>
<dbReference type="InterPro" id="IPR000073">
    <property type="entry name" value="AB_hydrolase_1"/>
</dbReference>
<proteinExistence type="inferred from homology"/>
<dbReference type="InterPro" id="IPR036397">
    <property type="entry name" value="RNaseH_sf"/>
</dbReference>
<dbReference type="PANTHER" id="PTHR43248:SF2">
    <property type="entry name" value="PROLYL AMINOPEPTIDASE"/>
    <property type="match status" value="1"/>
</dbReference>
<sequence>MIIAATDGSSLGNPGAGGWCWYLSPDCWRSGGFTLGTNNQAELMAVADLLTETAGMDDDLLIQADSQYVINILTKWRFGWKKKGWKTGGGKPVANLELVKRLDQLLSDPARRGKVSFEWVKGHAGHPLNEQADSHAQAIAKAYQAGTPRQADFGPGWNTGRQIAGELASDTAGGSAASSVQERRRKEPRETYGQQKPAAPTSVLARPLYPRLEQEPNPKEYRQGRYLIREHLLTVPLYHPEVALNLFPDSAKNPVVNLEREADNQESGVQSELFAVNPGEQSRPKSQGNPITSTPPDNQFLPPWVDAEIKKTNIQIYAREIALDDEENRPYLIYFQGGPGCKGSRPADWSAPWFGAALEKYRIIMLDQRGTGRSTPLDNVTIPALGNRAGAWLRLMRADQIVGDAEALRRALGIKKWTVMGQSFGGFIITAYLSRFPEAIEKAYITGGLPGLTKVNRIYERTFAATARRCQEFYALPGMEEAVRQTCAHVLEHDEYLPNGEKLTPNRIRQVGLELGRTYGLENLRYLFEAPFVHIGGKRHLTQEFLGQVGGRVSFSLDPLYALLHETIYGNAVPQSEVEPTAWAADRIREKAPGFAQNADPLDKSQPYYLTGEHFGRWVFASDPALKSLAELADDLAAETEWPVLYDPQRLAENQVPVHAVVYRDDIFVPRDLSLNTGRIMGANILEKEDLHHDGLRASGNQIISWLISR</sequence>
<dbReference type="Pfam" id="PF00075">
    <property type="entry name" value="RNase_H"/>
    <property type="match status" value="1"/>
</dbReference>
<dbReference type="GO" id="GO:0004177">
    <property type="term" value="F:aminopeptidase activity"/>
    <property type="evidence" value="ECO:0007669"/>
    <property type="project" value="UniProtKB-EC"/>
</dbReference>
<dbReference type="InterPro" id="IPR022892">
    <property type="entry name" value="RNaseHI"/>
</dbReference>
<keyword evidence="3 6" id="KW-0378">Hydrolase</keyword>
<comment type="subunit">
    <text evidence="2">Monomer.</text>
</comment>
<dbReference type="Gene3D" id="3.30.420.10">
    <property type="entry name" value="Ribonuclease H-like superfamily/Ribonuclease H"/>
    <property type="match status" value="1"/>
</dbReference>
<evidence type="ECO:0000259" key="5">
    <source>
        <dbReference type="PROSITE" id="PS50879"/>
    </source>
</evidence>
<evidence type="ECO:0000256" key="1">
    <source>
        <dbReference type="ARBA" id="ARBA00010088"/>
    </source>
</evidence>
<organism evidence="6 7">
    <name type="scientific">Varibaculum cambriense</name>
    <dbReference type="NCBI Taxonomy" id="184870"/>
    <lineage>
        <taxon>Bacteria</taxon>
        <taxon>Bacillati</taxon>
        <taxon>Actinomycetota</taxon>
        <taxon>Actinomycetes</taxon>
        <taxon>Actinomycetales</taxon>
        <taxon>Actinomycetaceae</taxon>
        <taxon>Varibaculum</taxon>
    </lineage>
</organism>
<feature type="region of interest" description="Disordered" evidence="4">
    <location>
        <begin position="275"/>
        <end position="301"/>
    </location>
</feature>
<dbReference type="InterPro" id="IPR002410">
    <property type="entry name" value="Peptidase_S33"/>
</dbReference>
<dbReference type="InterPro" id="IPR029058">
    <property type="entry name" value="AB_hydrolase_fold"/>
</dbReference>
<evidence type="ECO:0000313" key="7">
    <source>
        <dbReference type="Proteomes" id="UP001200537"/>
    </source>
</evidence>